<dbReference type="HOGENOM" id="CLU_3027004_0_0_9"/>
<protein>
    <submittedName>
        <fullName evidence="1">Uncharacterized protein</fullName>
    </submittedName>
</protein>
<dbReference type="Proteomes" id="UP000003195">
    <property type="component" value="Unassembled WGS sequence"/>
</dbReference>
<sequence>MIFKSKGTEVKVIFNMRKIPTSTRDRLIKNLLNFFEECEKEHKGVHFTLTLLMHI</sequence>
<comment type="caution">
    <text evidence="1">The sequence shown here is derived from an EMBL/GenBank/DDBJ whole genome shotgun (WGS) entry which is preliminary data.</text>
</comment>
<accession>E2Z9R9</accession>
<name>E2Z9R9_9FIRM</name>
<dbReference type="STRING" id="706434.HMPREF9429_00175"/>
<reference evidence="1 2" key="1">
    <citation type="submission" date="2010-08" db="EMBL/GenBank/DDBJ databases">
        <authorList>
            <person name="Weinstock G."/>
            <person name="Sodergren E."/>
            <person name="Clifton S."/>
            <person name="Fulton L."/>
            <person name="Fulton B."/>
            <person name="Courtney L."/>
            <person name="Fronick C."/>
            <person name="Harrison M."/>
            <person name="Strong C."/>
            <person name="Farmer C."/>
            <person name="Delahaunty K."/>
            <person name="Markovic C."/>
            <person name="Hall O."/>
            <person name="Minx P."/>
            <person name="Tomlinson C."/>
            <person name="Mitreva M."/>
            <person name="Hou S."/>
            <person name="Chen J."/>
            <person name="Wollam A."/>
            <person name="Pepin K.H."/>
            <person name="Johnson M."/>
            <person name="Bhonagiri V."/>
            <person name="Zhang X."/>
            <person name="Suruliraj S."/>
            <person name="Warren W."/>
            <person name="Chinwalla A."/>
            <person name="Mardis E.R."/>
            <person name="Wilson R.K."/>
        </authorList>
    </citation>
    <scope>NUCLEOTIDE SEQUENCE [LARGE SCALE GENOMIC DNA]</scope>
    <source>
        <strain evidence="1 2">F0359</strain>
    </source>
</reference>
<organism evidence="1 2">
    <name type="scientific">Megasphaera micronuciformis F0359</name>
    <dbReference type="NCBI Taxonomy" id="706434"/>
    <lineage>
        <taxon>Bacteria</taxon>
        <taxon>Bacillati</taxon>
        <taxon>Bacillota</taxon>
        <taxon>Negativicutes</taxon>
        <taxon>Veillonellales</taxon>
        <taxon>Veillonellaceae</taxon>
        <taxon>Megasphaera</taxon>
    </lineage>
</organism>
<proteinExistence type="predicted"/>
<evidence type="ECO:0000313" key="1">
    <source>
        <dbReference type="EMBL" id="EFQ04894.1"/>
    </source>
</evidence>
<keyword evidence="2" id="KW-1185">Reference proteome</keyword>
<gene>
    <name evidence="1" type="ORF">HMPREF9429_00175</name>
</gene>
<dbReference type="EMBL" id="AECS01000007">
    <property type="protein sequence ID" value="EFQ04894.1"/>
    <property type="molecule type" value="Genomic_DNA"/>
</dbReference>
<evidence type="ECO:0000313" key="2">
    <source>
        <dbReference type="Proteomes" id="UP000003195"/>
    </source>
</evidence>
<dbReference type="AlphaFoldDB" id="E2Z9R9"/>